<feature type="region of interest" description="Disordered" evidence="1">
    <location>
        <begin position="199"/>
        <end position="218"/>
    </location>
</feature>
<reference evidence="2" key="1">
    <citation type="submission" date="2013-12" db="EMBL/GenBank/DDBJ databases">
        <authorList>
            <person name="Genoscope - CEA"/>
        </authorList>
    </citation>
    <scope>NUCLEOTIDE SEQUENCE</scope>
    <source>
        <strain evidence="2">CBS 1993</strain>
    </source>
</reference>
<dbReference type="EMBL" id="HG793125">
    <property type="protein sequence ID" value="CDK24287.1"/>
    <property type="molecule type" value="Genomic_DNA"/>
</dbReference>
<protein>
    <recommendedName>
        <fullName evidence="4">Stc1 domain-containing protein</fullName>
    </recommendedName>
</protein>
<dbReference type="OrthoDB" id="3998161at2759"/>
<accession>W6MIS7</accession>
<evidence type="ECO:0000313" key="3">
    <source>
        <dbReference type="Proteomes" id="UP000019384"/>
    </source>
</evidence>
<dbReference type="RefSeq" id="XP_022456304.1">
    <property type="nucleotide sequence ID" value="XM_022604768.1"/>
</dbReference>
<gene>
    <name evidence="2" type="ORF">KUCA_T00000247001</name>
</gene>
<dbReference type="STRING" id="1382522.W6MIS7"/>
<dbReference type="AlphaFoldDB" id="W6MIS7"/>
<proteinExistence type="predicted"/>
<organism evidence="2 3">
    <name type="scientific">Kuraishia capsulata CBS 1993</name>
    <dbReference type="NCBI Taxonomy" id="1382522"/>
    <lineage>
        <taxon>Eukaryota</taxon>
        <taxon>Fungi</taxon>
        <taxon>Dikarya</taxon>
        <taxon>Ascomycota</taxon>
        <taxon>Saccharomycotina</taxon>
        <taxon>Pichiomycetes</taxon>
        <taxon>Pichiales</taxon>
        <taxon>Pichiaceae</taxon>
        <taxon>Kuraishia</taxon>
    </lineage>
</organism>
<sequence length="312" mass="34870">MDETEAVLQASEVWNEHLKEEARAENVETNEAITPEPTLITDQGGAQHPDHHVLGVCSRCKKTFIQSLDKFFRLCSHCRELQRERSKRWQMRTKEKVGACRRCGVDIDGNNDQFVLCASCRMNLRARKSTRAVQGKCVHCSGPNDSRFQYKVCSRCRQNDKIRRSNLERQGACNRCAKPLEGEDKDRKVCSKCRTRKKRGSVKTPGSKKEDDSLQADGSSSLSHAAIVAAAAAVMANEQPISLNISDNIQHFLPGESKDDAHNTNESCVKCGETLTIEDVNLNPGSNICAKCLESENNLFMNPEAEDITSKR</sequence>
<reference evidence="2" key="2">
    <citation type="submission" date="2014-02" db="EMBL/GenBank/DDBJ databases">
        <title>Complete DNA sequence of /Kuraishia capsulata/ illustrates novel genomic features among budding yeasts (/Saccharomycotina/).</title>
        <authorList>
            <person name="Morales L."/>
            <person name="Noel B."/>
            <person name="Porcel B."/>
            <person name="Marcet-Houben M."/>
            <person name="Hullo M-F."/>
            <person name="Sacerdot C."/>
            <person name="Tekaia F."/>
            <person name="Leh-Louis V."/>
            <person name="Despons L."/>
            <person name="Khanna V."/>
            <person name="Aury J-M."/>
            <person name="Barbe V."/>
            <person name="Couloux A."/>
            <person name="Labadie K."/>
            <person name="Pelletier E."/>
            <person name="Souciet J-L."/>
            <person name="Boekhout T."/>
            <person name="Gabaldon T."/>
            <person name="Wincker P."/>
            <person name="Dujon B."/>
        </authorList>
    </citation>
    <scope>NUCLEOTIDE SEQUENCE</scope>
    <source>
        <strain evidence="2">CBS 1993</strain>
    </source>
</reference>
<dbReference type="GeneID" id="34517692"/>
<evidence type="ECO:0008006" key="4">
    <source>
        <dbReference type="Google" id="ProtNLM"/>
    </source>
</evidence>
<dbReference type="Proteomes" id="UP000019384">
    <property type="component" value="Unassembled WGS sequence"/>
</dbReference>
<name>W6MIS7_9ASCO</name>
<keyword evidence="3" id="KW-1185">Reference proteome</keyword>
<evidence type="ECO:0000313" key="2">
    <source>
        <dbReference type="EMBL" id="CDK24287.1"/>
    </source>
</evidence>
<evidence type="ECO:0000256" key="1">
    <source>
        <dbReference type="SAM" id="MobiDB-lite"/>
    </source>
</evidence>
<dbReference type="HOGENOM" id="CLU_056974_0_0_1"/>